<comment type="caution">
    <text evidence="1">The sequence shown here is derived from an EMBL/GenBank/DDBJ whole genome shotgun (WGS) entry which is preliminary data.</text>
</comment>
<dbReference type="SUPFAM" id="SSF50969">
    <property type="entry name" value="YVTN repeat-like/Quinoprotein amine dehydrogenase"/>
    <property type="match status" value="1"/>
</dbReference>
<dbReference type="InterPro" id="IPR008311">
    <property type="entry name" value="UCP028101"/>
</dbReference>
<dbReference type="RefSeq" id="WP_211851749.1">
    <property type="nucleotide sequence ID" value="NZ_JAAGBB010000006.1"/>
</dbReference>
<sequence length="363" mass="37234">MGSIGRRTALGLGAAALITRRGLAREAGFVSAAANAEGGFRVAGFGLDGAAHFDLPIPGRGHGAAVAPDGGTAVVFGRRPGTFAQEIDLGAGRPLRNLPRAAGRWFCGHGAFAADGRLLYATELDAAGEGVVGVYAPGRGFTRIGEFPTHGADPHDIRLLADGRTLVVANGGIRADPSLPRARFDLDAIDSSLVRIDAASGQRLTGWKLEEELKLLSLRHLAVAGDGAVFVAMQHEGPRDEEPPLAAVQRGSGIATLDDDITVWRGMDHYTGSAAASLDGRLVAMSSPRGGQVALLDAATGAVAARFALPDGCGLAAAPGGGFVATSGLGQAVLLRPDGPAAPLPGDWVRRLRWDNHLAPVVL</sequence>
<name>A0ABS5EV87_9PROT</name>
<dbReference type="EMBL" id="JAAGBB010000006">
    <property type="protein sequence ID" value="MBR0664164.1"/>
    <property type="molecule type" value="Genomic_DNA"/>
</dbReference>
<dbReference type="InterPro" id="IPR011044">
    <property type="entry name" value="Quino_amine_DH_bsu"/>
</dbReference>
<protein>
    <submittedName>
        <fullName evidence="1">DUF1513 domain-containing protein</fullName>
    </submittedName>
</protein>
<dbReference type="Gene3D" id="2.130.10.10">
    <property type="entry name" value="YVTN repeat-like/Quinoprotein amine dehydrogenase"/>
    <property type="match status" value="1"/>
</dbReference>
<evidence type="ECO:0000313" key="1">
    <source>
        <dbReference type="EMBL" id="MBR0664164.1"/>
    </source>
</evidence>
<evidence type="ECO:0000313" key="2">
    <source>
        <dbReference type="Proteomes" id="UP001196870"/>
    </source>
</evidence>
<organism evidence="1 2">
    <name type="scientific">Plastoroseomonas hellenica</name>
    <dbReference type="NCBI Taxonomy" id="2687306"/>
    <lineage>
        <taxon>Bacteria</taxon>
        <taxon>Pseudomonadati</taxon>
        <taxon>Pseudomonadota</taxon>
        <taxon>Alphaproteobacteria</taxon>
        <taxon>Acetobacterales</taxon>
        <taxon>Acetobacteraceae</taxon>
        <taxon>Plastoroseomonas</taxon>
    </lineage>
</organism>
<proteinExistence type="predicted"/>
<accession>A0ABS5EV87</accession>
<dbReference type="PIRSF" id="PIRSF028101">
    <property type="entry name" value="UCP028101"/>
    <property type="match status" value="1"/>
</dbReference>
<dbReference type="Proteomes" id="UP001196870">
    <property type="component" value="Unassembled WGS sequence"/>
</dbReference>
<dbReference type="Pfam" id="PF07433">
    <property type="entry name" value="DUF1513"/>
    <property type="match status" value="1"/>
</dbReference>
<gene>
    <name evidence="1" type="ORF">GXW71_07330</name>
</gene>
<dbReference type="InterPro" id="IPR015943">
    <property type="entry name" value="WD40/YVTN_repeat-like_dom_sf"/>
</dbReference>
<keyword evidence="2" id="KW-1185">Reference proteome</keyword>
<reference evidence="2" key="1">
    <citation type="journal article" date="2021" name="Syst. Appl. Microbiol.">
        <title>Roseomonas hellenica sp. nov., isolated from roots of wild-growing Alkanna tinctoria.</title>
        <authorList>
            <person name="Rat A."/>
            <person name="Naranjo H.D."/>
            <person name="Lebbe L."/>
            <person name="Cnockaert M."/>
            <person name="Krigas N."/>
            <person name="Grigoriadou K."/>
            <person name="Maloupa E."/>
            <person name="Willems A."/>
        </authorList>
    </citation>
    <scope>NUCLEOTIDE SEQUENCE [LARGE SCALE GENOMIC DNA]</scope>
    <source>
        <strain evidence="2">LMG 31523</strain>
    </source>
</reference>